<dbReference type="OrthoDB" id="588367at2759"/>
<keyword evidence="2" id="KW-1185">Reference proteome</keyword>
<organism evidence="1 2">
    <name type="scientific">Arabis alpina</name>
    <name type="common">Alpine rock-cress</name>
    <dbReference type="NCBI Taxonomy" id="50452"/>
    <lineage>
        <taxon>Eukaryota</taxon>
        <taxon>Viridiplantae</taxon>
        <taxon>Streptophyta</taxon>
        <taxon>Embryophyta</taxon>
        <taxon>Tracheophyta</taxon>
        <taxon>Spermatophyta</taxon>
        <taxon>Magnoliopsida</taxon>
        <taxon>eudicotyledons</taxon>
        <taxon>Gunneridae</taxon>
        <taxon>Pentapetalae</taxon>
        <taxon>rosids</taxon>
        <taxon>malvids</taxon>
        <taxon>Brassicales</taxon>
        <taxon>Brassicaceae</taxon>
        <taxon>Arabideae</taxon>
        <taxon>Arabis</taxon>
    </lineage>
</organism>
<dbReference type="EMBL" id="CM002871">
    <property type="protein sequence ID" value="KFK38261.1"/>
    <property type="molecule type" value="Genomic_DNA"/>
</dbReference>
<proteinExistence type="predicted"/>
<dbReference type="Gramene" id="KFK38261">
    <property type="protein sequence ID" value="KFK38261"/>
    <property type="gene ID" value="AALP_AA3G090600"/>
</dbReference>
<reference evidence="2" key="1">
    <citation type="journal article" date="2015" name="Nat. Plants">
        <title>Genome expansion of Arabis alpina linked with retrotransposition and reduced symmetric DNA methylation.</title>
        <authorList>
            <person name="Willing E.M."/>
            <person name="Rawat V."/>
            <person name="Mandakova T."/>
            <person name="Maumus F."/>
            <person name="James G.V."/>
            <person name="Nordstroem K.J."/>
            <person name="Becker C."/>
            <person name="Warthmann N."/>
            <person name="Chica C."/>
            <person name="Szarzynska B."/>
            <person name="Zytnicki M."/>
            <person name="Albani M.C."/>
            <person name="Kiefer C."/>
            <person name="Bergonzi S."/>
            <person name="Castaings L."/>
            <person name="Mateos J.L."/>
            <person name="Berns M.C."/>
            <person name="Bujdoso N."/>
            <person name="Piofczyk T."/>
            <person name="de Lorenzo L."/>
            <person name="Barrero-Sicilia C."/>
            <person name="Mateos I."/>
            <person name="Piednoel M."/>
            <person name="Hagmann J."/>
            <person name="Chen-Min-Tao R."/>
            <person name="Iglesias-Fernandez R."/>
            <person name="Schuster S.C."/>
            <person name="Alonso-Blanco C."/>
            <person name="Roudier F."/>
            <person name="Carbonero P."/>
            <person name="Paz-Ares J."/>
            <person name="Davis S.J."/>
            <person name="Pecinka A."/>
            <person name="Quesneville H."/>
            <person name="Colot V."/>
            <person name="Lysak M.A."/>
            <person name="Weigel D."/>
            <person name="Coupland G."/>
            <person name="Schneeberger K."/>
        </authorList>
    </citation>
    <scope>NUCLEOTIDE SEQUENCE [LARGE SCALE GENOMIC DNA]</scope>
    <source>
        <strain evidence="2">cv. Pajares</strain>
    </source>
</reference>
<accession>A0A087H809</accession>
<evidence type="ECO:0000313" key="1">
    <source>
        <dbReference type="EMBL" id="KFK38261.1"/>
    </source>
</evidence>
<sequence>MPTKVLKITTRKAPCGEEFYFASLVTGDNSGAIPNDVVIEVKSLNFRVTSEYLLLLGFRLHQKSGLILSLSCQANKCYLGSFVSFFNRFHF</sequence>
<evidence type="ECO:0000313" key="2">
    <source>
        <dbReference type="Proteomes" id="UP000029120"/>
    </source>
</evidence>
<name>A0A087H809_ARAAL</name>
<gene>
    <name evidence="1" type="ordered locus">AALP_Aa3g090600</name>
</gene>
<protein>
    <submittedName>
        <fullName evidence="1">Uncharacterized protein</fullName>
    </submittedName>
</protein>
<dbReference type="Proteomes" id="UP000029120">
    <property type="component" value="Chromosome 3"/>
</dbReference>
<dbReference type="AlphaFoldDB" id="A0A087H809"/>